<name>A0ABY4M614_9ACTN</name>
<dbReference type="Pfam" id="PF19609">
    <property type="entry name" value="DUF6114"/>
    <property type="match status" value="1"/>
</dbReference>
<evidence type="ECO:0000256" key="1">
    <source>
        <dbReference type="SAM" id="MobiDB-lite"/>
    </source>
</evidence>
<evidence type="ECO:0000313" key="3">
    <source>
        <dbReference type="EMBL" id="UQA91816.1"/>
    </source>
</evidence>
<feature type="compositionally biased region" description="Basic and acidic residues" evidence="1">
    <location>
        <begin position="205"/>
        <end position="222"/>
    </location>
</feature>
<accession>A0ABY4M614</accession>
<dbReference type="InterPro" id="IPR046096">
    <property type="entry name" value="DUF6114"/>
</dbReference>
<dbReference type="EMBL" id="CP086322">
    <property type="protein sequence ID" value="UQA91816.1"/>
    <property type="molecule type" value="Genomic_DNA"/>
</dbReference>
<gene>
    <name evidence="3" type="ORF">K9S39_08070</name>
</gene>
<keyword evidence="4" id="KW-1185">Reference proteome</keyword>
<reference evidence="3" key="1">
    <citation type="submission" date="2021-10" db="EMBL/GenBank/DDBJ databases">
        <title>Streptomyces nigrumlapis sp.nov.,an antimicrobial producing actinobacterium isolated from Black Gobi rocks.</title>
        <authorList>
            <person name="Wen Y."/>
            <person name="Zhang W."/>
            <person name="Liu X.G."/>
        </authorList>
    </citation>
    <scope>NUCLEOTIDE SEQUENCE</scope>
    <source>
        <strain evidence="3">ST13-2-2</strain>
    </source>
</reference>
<keyword evidence="2" id="KW-0472">Membrane</keyword>
<dbReference type="Proteomes" id="UP000830115">
    <property type="component" value="Chromosome"/>
</dbReference>
<keyword evidence="2" id="KW-0812">Transmembrane</keyword>
<keyword evidence="2" id="KW-1133">Transmembrane helix</keyword>
<proteinExistence type="predicted"/>
<feature type="transmembrane region" description="Helical" evidence="2">
    <location>
        <begin position="67"/>
        <end position="91"/>
    </location>
</feature>
<dbReference type="RefSeq" id="WP_248862632.1">
    <property type="nucleotide sequence ID" value="NZ_CP086322.1"/>
</dbReference>
<feature type="transmembrane region" description="Helical" evidence="2">
    <location>
        <begin position="42"/>
        <end position="61"/>
    </location>
</feature>
<evidence type="ECO:0000256" key="2">
    <source>
        <dbReference type="SAM" id="Phobius"/>
    </source>
</evidence>
<sequence>MITFVLGFLAELAKETGSWLDRILPAPGLRGPLRSWRRRRPFWAGLWTIAGGLELIVLPLAPLPLMLRVGIGAMSAIGVGLVLIAGGLFFLFAPAQRMFISVVTAIASLVSLATTNLGGFGIGCGLGLLGSSMAFGWLPHEGAVTARPKAREVRAVRRMPGARAFLPAVRPALALMLPLALAAGLVAAVPEPASAARPAVAEAARSGDPDDSRDARDPRDTPAEVSLPCLTGVDTGGADNPDPTGPPPSGEDRPTPPAKTAKPGTVGSPDDLTALKPPLVIGDQPGPGRAGYPVSPHHPTVDATRLTATDAIIHGTTYLPTVGGGRIKVLWVHAARIVADDYHLEVKGPDGTTHVLDVQLDIRNVDVYATYLKGSVEIPWLKVNTPQICVGADIIPANLPIAVQLPELTMEPVTAGQVLVDAADVRYTVLRSR</sequence>
<feature type="region of interest" description="Disordered" evidence="1">
    <location>
        <begin position="199"/>
        <end position="289"/>
    </location>
</feature>
<protein>
    <submittedName>
        <fullName evidence="3">DUF6114 domain-containing protein</fullName>
    </submittedName>
</protein>
<evidence type="ECO:0000313" key="4">
    <source>
        <dbReference type="Proteomes" id="UP000830115"/>
    </source>
</evidence>
<feature type="transmembrane region" description="Helical" evidence="2">
    <location>
        <begin position="98"/>
        <end position="114"/>
    </location>
</feature>
<organism evidence="3 4">
    <name type="scientific">Streptomyces halobius</name>
    <dbReference type="NCBI Taxonomy" id="2879846"/>
    <lineage>
        <taxon>Bacteria</taxon>
        <taxon>Bacillati</taxon>
        <taxon>Actinomycetota</taxon>
        <taxon>Actinomycetes</taxon>
        <taxon>Kitasatosporales</taxon>
        <taxon>Streptomycetaceae</taxon>
        <taxon>Streptomyces</taxon>
    </lineage>
</organism>